<dbReference type="EMBL" id="MW438344">
    <property type="protein sequence ID" value="QQW50148.1"/>
    <property type="molecule type" value="Genomic_DNA"/>
</dbReference>
<evidence type="ECO:0000313" key="4">
    <source>
        <dbReference type="EMBL" id="QQW50192.1"/>
    </source>
</evidence>
<keyword evidence="2" id="KW-0689">Ribosomal protein</keyword>
<evidence type="ECO:0000313" key="7">
    <source>
        <dbReference type="EMBL" id="QQW50323.1"/>
    </source>
</evidence>
<evidence type="ECO:0000313" key="8">
    <source>
        <dbReference type="Proteomes" id="UP001363151"/>
    </source>
</evidence>
<evidence type="ECO:0000313" key="1">
    <source>
        <dbReference type="EMBL" id="KAK7234889.1"/>
    </source>
</evidence>
<reference evidence="2" key="1">
    <citation type="journal article" date="2019" name="J. Appl. Phycol.">
        <title>Construction and comparative analysis of mitochondrial genome in the brown tide forming alga Aureococcus anophagefferens (Pelagophyceae, Ochrophyta).</title>
        <authorList>
            <person name="Liu F."/>
            <person name="Liu S."/>
            <person name="Huang T."/>
            <person name="Chen N."/>
        </authorList>
    </citation>
    <scope>NUCLEOTIDE SEQUENCE</scope>
</reference>
<geneLocation type="mitochondrion" evidence="2"/>
<dbReference type="EMBL" id="MW438345">
    <property type="protein sequence ID" value="QQW50192.1"/>
    <property type="molecule type" value="Genomic_DNA"/>
</dbReference>
<evidence type="ECO:0000313" key="6">
    <source>
        <dbReference type="EMBL" id="QQW50279.1"/>
    </source>
</evidence>
<accession>A0A649UCY7</accession>
<dbReference type="EMBL" id="MW438346">
    <property type="protein sequence ID" value="QQW50235.1"/>
    <property type="molecule type" value="Genomic_DNA"/>
</dbReference>
<keyword evidence="2" id="KW-0496">Mitochondrion</keyword>
<dbReference type="Proteomes" id="UP001363151">
    <property type="component" value="Unassembled WGS sequence"/>
</dbReference>
<protein>
    <submittedName>
        <fullName evidence="2">Ribosomal protein S1</fullName>
    </submittedName>
</protein>
<proteinExistence type="predicted"/>
<dbReference type="EMBL" id="MK922345">
    <property type="protein sequence ID" value="QGI24633.1"/>
    <property type="molecule type" value="Genomic_DNA"/>
</dbReference>
<dbReference type="EMBL" id="JBBJCI010000303">
    <property type="protein sequence ID" value="KAK7234889.1"/>
    <property type="molecule type" value="Genomic_DNA"/>
</dbReference>
<organism evidence="2">
    <name type="scientific">Aureococcus anophagefferens</name>
    <name type="common">Harmful bloom alga</name>
    <dbReference type="NCBI Taxonomy" id="44056"/>
    <lineage>
        <taxon>Eukaryota</taxon>
        <taxon>Sar</taxon>
        <taxon>Stramenopiles</taxon>
        <taxon>Ochrophyta</taxon>
        <taxon>Pelagophyceae</taxon>
        <taxon>Pelagomonadales</taxon>
        <taxon>Pelagomonadaceae</taxon>
        <taxon>Aureococcus</taxon>
    </lineage>
</organism>
<keyword evidence="2" id="KW-0687">Ribonucleoprotein</keyword>
<sequence>MIVLEKEYLQSKIEKDSNYLSQLAKKGLPLSNEIRYSFSENSKNANILERPKDSGRSEKNSVVRFLFRIDGYETKMLSRHIAQSGGKVSFDFKNLVPSVKKDVETGNFLIGCVLKQVKGGFTVDLGGLVCFMPYSLSEGTRFASYSPKVNTSQLFQAHDLSLVVTPEKEVFLNLIVSRKNNSKLLKGLFKKFFKKNPSNLVYRLSGKDIVQALKMKNLRTRIIRNTGGARPGKINLVKISKESISL</sequence>
<reference evidence="3" key="2">
    <citation type="journal article" date="2021" name="Genome Biol. Evol.">
        <title>Mitochondrial genome evolution in pelagophyte algae.</title>
        <authorList>
            <person name="Sibbald S.J."/>
            <person name="Lawton M."/>
            <person name="Archibald J.M."/>
        </authorList>
    </citation>
    <scope>NUCLEOTIDE SEQUENCE</scope>
    <source>
        <strain evidence="4">CCMP1707</strain>
        <strain evidence="5">CCMP1708</strain>
        <strain evidence="3">CCMP1850</strain>
        <strain evidence="7">CCMP1984</strain>
        <strain evidence="6">CCMP3368</strain>
    </source>
</reference>
<evidence type="ECO:0000313" key="2">
    <source>
        <dbReference type="EMBL" id="QGI24633.1"/>
    </source>
</evidence>
<reference evidence="1 8" key="3">
    <citation type="submission" date="2024-03" db="EMBL/GenBank/DDBJ databases">
        <title>Aureococcus anophagefferens CCMP1851 and Kratosvirus quantuckense: Draft genome of a second virus-susceptible host strain in the model system.</title>
        <authorList>
            <person name="Chase E."/>
            <person name="Truchon A.R."/>
            <person name="Schepens W."/>
            <person name="Wilhelm S.W."/>
        </authorList>
    </citation>
    <scope>NUCLEOTIDE SEQUENCE [LARGE SCALE GENOMIC DNA]</scope>
    <source>
        <strain evidence="1 8">CCMP1851</strain>
    </source>
</reference>
<name>A0A649UCY7_AURAN</name>
<keyword evidence="8" id="KW-1185">Reference proteome</keyword>
<dbReference type="AlphaFoldDB" id="A0A649UCY7"/>
<dbReference type="GO" id="GO:0005840">
    <property type="term" value="C:ribosome"/>
    <property type="evidence" value="ECO:0007669"/>
    <property type="project" value="UniProtKB-KW"/>
</dbReference>
<evidence type="ECO:0000313" key="3">
    <source>
        <dbReference type="EMBL" id="QQW50148.1"/>
    </source>
</evidence>
<dbReference type="EMBL" id="MW438347">
    <property type="protein sequence ID" value="QQW50279.1"/>
    <property type="molecule type" value="Genomic_DNA"/>
</dbReference>
<dbReference type="EMBL" id="MW438348">
    <property type="protein sequence ID" value="QQW50323.1"/>
    <property type="molecule type" value="Genomic_DNA"/>
</dbReference>
<evidence type="ECO:0000313" key="5">
    <source>
        <dbReference type="EMBL" id="QQW50235.1"/>
    </source>
</evidence>
<gene>
    <name evidence="2" type="primary">rps1</name>
    <name evidence="1" type="ORF">SO694_mt00007</name>
</gene>